<organism evidence="7 8">
    <name type="scientific">Colletotrichum karsti</name>
    <dbReference type="NCBI Taxonomy" id="1095194"/>
    <lineage>
        <taxon>Eukaryota</taxon>
        <taxon>Fungi</taxon>
        <taxon>Dikarya</taxon>
        <taxon>Ascomycota</taxon>
        <taxon>Pezizomycotina</taxon>
        <taxon>Sordariomycetes</taxon>
        <taxon>Hypocreomycetidae</taxon>
        <taxon>Glomerellales</taxon>
        <taxon>Glomerellaceae</taxon>
        <taxon>Colletotrichum</taxon>
        <taxon>Colletotrichum boninense species complex</taxon>
    </lineage>
</organism>
<feature type="compositionally biased region" description="Acidic residues" evidence="6">
    <location>
        <begin position="506"/>
        <end position="527"/>
    </location>
</feature>
<dbReference type="EMBL" id="JAATWM020000016">
    <property type="protein sequence ID" value="KAF9876741.1"/>
    <property type="molecule type" value="Genomic_DNA"/>
</dbReference>
<reference evidence="7" key="2">
    <citation type="submission" date="2020-11" db="EMBL/GenBank/DDBJ databases">
        <title>Whole genome sequencing of Colletotrichum sp.</title>
        <authorList>
            <person name="Li H."/>
        </authorList>
    </citation>
    <scope>NUCLEOTIDE SEQUENCE</scope>
    <source>
        <strain evidence="7">CkLH20</strain>
    </source>
</reference>
<keyword evidence="5" id="KW-0539">Nucleus</keyword>
<dbReference type="OrthoDB" id="5226580at2759"/>
<dbReference type="RefSeq" id="XP_038746202.1">
    <property type="nucleotide sequence ID" value="XM_038888305.1"/>
</dbReference>
<dbReference type="PANTHER" id="PTHR31845:SF10">
    <property type="entry name" value="ZN(II)2CYS6 TRANSCRIPTION FACTOR (EUROFUNG)"/>
    <property type="match status" value="1"/>
</dbReference>
<dbReference type="GeneID" id="62161379"/>
<evidence type="ECO:0000313" key="7">
    <source>
        <dbReference type="EMBL" id="KAF9876741.1"/>
    </source>
</evidence>
<proteinExistence type="predicted"/>
<evidence type="ECO:0000313" key="8">
    <source>
        <dbReference type="Proteomes" id="UP000781932"/>
    </source>
</evidence>
<dbReference type="AlphaFoldDB" id="A0A9P6IA24"/>
<dbReference type="GO" id="GO:0005634">
    <property type="term" value="C:nucleus"/>
    <property type="evidence" value="ECO:0007669"/>
    <property type="project" value="UniProtKB-SubCell"/>
</dbReference>
<protein>
    <submittedName>
        <fullName evidence="7">Uncharacterized protein</fullName>
    </submittedName>
</protein>
<gene>
    <name evidence="7" type="ORF">CkaCkLH20_05587</name>
</gene>
<comment type="subcellular location">
    <subcellularLocation>
        <location evidence="1">Nucleus</location>
    </subcellularLocation>
</comment>
<dbReference type="GO" id="GO:0000981">
    <property type="term" value="F:DNA-binding transcription factor activity, RNA polymerase II-specific"/>
    <property type="evidence" value="ECO:0007669"/>
    <property type="project" value="TreeGrafter"/>
</dbReference>
<accession>A0A9P6IA24</accession>
<evidence type="ECO:0000256" key="4">
    <source>
        <dbReference type="ARBA" id="ARBA00023163"/>
    </source>
</evidence>
<feature type="compositionally biased region" description="Polar residues" evidence="6">
    <location>
        <begin position="399"/>
        <end position="414"/>
    </location>
</feature>
<reference evidence="7" key="1">
    <citation type="submission" date="2020-03" db="EMBL/GenBank/DDBJ databases">
        <authorList>
            <person name="He L."/>
        </authorList>
    </citation>
    <scope>NUCLEOTIDE SEQUENCE</scope>
    <source>
        <strain evidence="7">CkLH20</strain>
    </source>
</reference>
<dbReference type="CDD" id="cd12148">
    <property type="entry name" value="fungal_TF_MHR"/>
    <property type="match status" value="1"/>
</dbReference>
<dbReference type="InterPro" id="IPR051089">
    <property type="entry name" value="prtT"/>
</dbReference>
<feature type="region of interest" description="Disordered" evidence="6">
    <location>
        <begin position="382"/>
        <end position="426"/>
    </location>
</feature>
<feature type="compositionally biased region" description="Low complexity" evidence="6">
    <location>
        <begin position="415"/>
        <end position="425"/>
    </location>
</feature>
<keyword evidence="2" id="KW-0805">Transcription regulation</keyword>
<keyword evidence="4" id="KW-0804">Transcription</keyword>
<sequence length="601" mass="65917">MTIPPTYNSFGPRTCLCRPSPGPAPPPTDSDPALLSIFQGPLTQVYPFVVIPPGTSAADLQASRPFLMSCIRMVASFRSPRSMQAQMYQLKAHVAEQMLLRSERSLDLLSGLVVMVGWYHHHCMAHTQLQNLVALAVTQASELGLTRSPGYQERTSLMVQNLGEIRERTNEQKRLLLAVWYLSSTVSGGLQQIESLTFTPYMRRCLRDLETAREYESDAYLACLVKIQILSNKITSHRQSREDDEEDSETVCRAPFSAYTSAFDAELKNLVRDMPTRLQDDHFIRARVNGVRLRLHEPPELDAALLSSLSKSSIASGSPSPLDGFYRANAAIKAWYDDWLVIPISSYNLVTIPVSMTIIHAITTLGRWAKLLLASDMRRRKARQPSEGSLVPPPDPSGDYNNPSPLDSATTTMRSSSYSPASSPADDSELAQAVSALKIQFATQPALGLDVSGILGQLGRSMEEASAFLASQSEDPPDAGHNIWSYTATKLKIAQLKLEQWAETVAGEEEDEDEEDEEEGEDPNGDEELNHQTMQGILSGGAIDKNVGSFVGPARDFGVYEDNWVGGGDMTGVFDNLGPFSWPDGVGDWGAAIMGSMHQNG</sequence>
<dbReference type="Proteomes" id="UP000781932">
    <property type="component" value="Unassembled WGS sequence"/>
</dbReference>
<evidence type="ECO:0000256" key="3">
    <source>
        <dbReference type="ARBA" id="ARBA00023125"/>
    </source>
</evidence>
<feature type="region of interest" description="Disordered" evidence="6">
    <location>
        <begin position="504"/>
        <end position="529"/>
    </location>
</feature>
<evidence type="ECO:0000256" key="2">
    <source>
        <dbReference type="ARBA" id="ARBA00023015"/>
    </source>
</evidence>
<comment type="caution">
    <text evidence="7">The sequence shown here is derived from an EMBL/GenBank/DDBJ whole genome shotgun (WGS) entry which is preliminary data.</text>
</comment>
<evidence type="ECO:0000256" key="1">
    <source>
        <dbReference type="ARBA" id="ARBA00004123"/>
    </source>
</evidence>
<evidence type="ECO:0000256" key="5">
    <source>
        <dbReference type="ARBA" id="ARBA00023242"/>
    </source>
</evidence>
<keyword evidence="8" id="KW-1185">Reference proteome</keyword>
<dbReference type="GO" id="GO:0000976">
    <property type="term" value="F:transcription cis-regulatory region binding"/>
    <property type="evidence" value="ECO:0007669"/>
    <property type="project" value="TreeGrafter"/>
</dbReference>
<dbReference type="PANTHER" id="PTHR31845">
    <property type="entry name" value="FINGER DOMAIN PROTEIN, PUTATIVE-RELATED"/>
    <property type="match status" value="1"/>
</dbReference>
<name>A0A9P6IA24_9PEZI</name>
<keyword evidence="3" id="KW-0238">DNA-binding</keyword>
<evidence type="ECO:0000256" key="6">
    <source>
        <dbReference type="SAM" id="MobiDB-lite"/>
    </source>
</evidence>